<dbReference type="AlphaFoldDB" id="A0A1N7PTG4"/>
<dbReference type="InterPro" id="IPR038727">
    <property type="entry name" value="NadR/Ttd14_AAA_dom"/>
</dbReference>
<reference evidence="3" key="1">
    <citation type="submission" date="2017-01" db="EMBL/GenBank/DDBJ databases">
        <authorList>
            <person name="Varghese N."/>
            <person name="Submissions S."/>
        </authorList>
    </citation>
    <scope>NUCLEOTIDE SEQUENCE [LARGE SCALE GENOMIC DNA]</scope>
    <source>
        <strain evidence="3">DSM 24913</strain>
    </source>
</reference>
<dbReference type="EMBL" id="FTOH01000011">
    <property type="protein sequence ID" value="SIT13729.1"/>
    <property type="molecule type" value="Genomic_DNA"/>
</dbReference>
<feature type="domain" description="NadR/Ttd14 AAA" evidence="1">
    <location>
        <begin position="3"/>
        <end position="81"/>
    </location>
</feature>
<accession>A0A1N7PTG4</accession>
<dbReference type="Gene3D" id="3.40.50.300">
    <property type="entry name" value="P-loop containing nucleotide triphosphate hydrolases"/>
    <property type="match status" value="1"/>
</dbReference>
<organism evidence="2 3">
    <name type="scientific">Thalassolituus maritimus</name>
    <dbReference type="NCBI Taxonomy" id="484498"/>
    <lineage>
        <taxon>Bacteria</taxon>
        <taxon>Pseudomonadati</taxon>
        <taxon>Pseudomonadota</taxon>
        <taxon>Gammaproteobacteria</taxon>
        <taxon>Oceanospirillales</taxon>
        <taxon>Oceanospirillaceae</taxon>
        <taxon>Thalassolituus</taxon>
    </lineage>
</organism>
<name>A0A1N7PTG4_9GAMM</name>
<dbReference type="InterPro" id="IPR027417">
    <property type="entry name" value="P-loop_NTPase"/>
</dbReference>
<evidence type="ECO:0000313" key="3">
    <source>
        <dbReference type="Proteomes" id="UP000185639"/>
    </source>
</evidence>
<dbReference type="Proteomes" id="UP000185639">
    <property type="component" value="Unassembled WGS sequence"/>
</dbReference>
<keyword evidence="3" id="KW-1185">Reference proteome</keyword>
<sequence>MIGYRRVAGLSVPNHLWRAAEQFPYEPTVFVAPPWGAIFTGDSERKQTFAEASATWETMVSTYNELGYTLIELPCGSIAERVDFVRKNLGY</sequence>
<proteinExistence type="predicted"/>
<protein>
    <submittedName>
        <fullName evidence="2">AAA domain-containing protein</fullName>
    </submittedName>
</protein>
<dbReference type="STRING" id="484498.SAMN05421686_11150"/>
<evidence type="ECO:0000313" key="2">
    <source>
        <dbReference type="EMBL" id="SIT13729.1"/>
    </source>
</evidence>
<evidence type="ECO:0000259" key="1">
    <source>
        <dbReference type="Pfam" id="PF13521"/>
    </source>
</evidence>
<dbReference type="Pfam" id="PF13521">
    <property type="entry name" value="AAA_28"/>
    <property type="match status" value="1"/>
</dbReference>
<gene>
    <name evidence="2" type="ORF">SAMN05421686_11150</name>
</gene>